<feature type="domain" description="IclR-ED" evidence="5">
    <location>
        <begin position="79"/>
        <end position="261"/>
    </location>
</feature>
<keyword evidence="2 6" id="KW-0238">DNA-binding</keyword>
<protein>
    <submittedName>
        <fullName evidence="6">DNA-binding transcriptional regulator, IclR family</fullName>
    </submittedName>
</protein>
<reference evidence="6 7" key="1">
    <citation type="submission" date="2016-10" db="EMBL/GenBank/DDBJ databases">
        <authorList>
            <person name="de Groot N.N."/>
        </authorList>
    </citation>
    <scope>NUCLEOTIDE SEQUENCE [LARGE SCALE GENOMIC DNA]</scope>
    <source>
        <strain evidence="6 7">DSM 27842</strain>
    </source>
</reference>
<dbReference type="PANTHER" id="PTHR30136:SF34">
    <property type="entry name" value="TRANSCRIPTIONAL REGULATOR"/>
    <property type="match status" value="1"/>
</dbReference>
<dbReference type="Pfam" id="PF01614">
    <property type="entry name" value="IclR_C"/>
    <property type="match status" value="1"/>
</dbReference>
<dbReference type="InterPro" id="IPR014757">
    <property type="entry name" value="Tscrpt_reg_IclR_C"/>
</dbReference>
<dbReference type="PROSITE" id="PS51078">
    <property type="entry name" value="ICLR_ED"/>
    <property type="match status" value="1"/>
</dbReference>
<dbReference type="GO" id="GO:0003677">
    <property type="term" value="F:DNA binding"/>
    <property type="evidence" value="ECO:0007669"/>
    <property type="project" value="UniProtKB-KW"/>
</dbReference>
<evidence type="ECO:0000313" key="7">
    <source>
        <dbReference type="Proteomes" id="UP000198893"/>
    </source>
</evidence>
<keyword evidence="7" id="KW-1185">Reference proteome</keyword>
<dbReference type="SUPFAM" id="SSF46785">
    <property type="entry name" value="Winged helix' DNA-binding domain"/>
    <property type="match status" value="1"/>
</dbReference>
<feature type="domain" description="HTH iclR-type" evidence="4">
    <location>
        <begin position="16"/>
        <end position="78"/>
    </location>
</feature>
<evidence type="ECO:0000256" key="3">
    <source>
        <dbReference type="ARBA" id="ARBA00023163"/>
    </source>
</evidence>
<evidence type="ECO:0000256" key="1">
    <source>
        <dbReference type="ARBA" id="ARBA00023015"/>
    </source>
</evidence>
<proteinExistence type="predicted"/>
<dbReference type="InterPro" id="IPR036390">
    <property type="entry name" value="WH_DNA-bd_sf"/>
</dbReference>
<name>A0A1H8U6M4_9RHOB</name>
<dbReference type="OrthoDB" id="8357778at2"/>
<dbReference type="InterPro" id="IPR005471">
    <property type="entry name" value="Tscrpt_reg_IclR_N"/>
</dbReference>
<dbReference type="RefSeq" id="WP_093119436.1">
    <property type="nucleotide sequence ID" value="NZ_FODS01000018.1"/>
</dbReference>
<dbReference type="SMART" id="SM00346">
    <property type="entry name" value="HTH_ICLR"/>
    <property type="match status" value="1"/>
</dbReference>
<evidence type="ECO:0000259" key="5">
    <source>
        <dbReference type="PROSITE" id="PS51078"/>
    </source>
</evidence>
<gene>
    <name evidence="6" type="ORF">SAMN04490248_11847</name>
</gene>
<dbReference type="InterPro" id="IPR029016">
    <property type="entry name" value="GAF-like_dom_sf"/>
</dbReference>
<dbReference type="EMBL" id="FODS01000018">
    <property type="protein sequence ID" value="SEO98503.1"/>
    <property type="molecule type" value="Genomic_DNA"/>
</dbReference>
<dbReference type="GO" id="GO:0045892">
    <property type="term" value="P:negative regulation of DNA-templated transcription"/>
    <property type="evidence" value="ECO:0007669"/>
    <property type="project" value="TreeGrafter"/>
</dbReference>
<keyword evidence="1" id="KW-0805">Transcription regulation</keyword>
<accession>A0A1H8U6M4</accession>
<evidence type="ECO:0000259" key="4">
    <source>
        <dbReference type="PROSITE" id="PS51077"/>
    </source>
</evidence>
<evidence type="ECO:0000256" key="2">
    <source>
        <dbReference type="ARBA" id="ARBA00023125"/>
    </source>
</evidence>
<dbReference type="GO" id="GO:0003700">
    <property type="term" value="F:DNA-binding transcription factor activity"/>
    <property type="evidence" value="ECO:0007669"/>
    <property type="project" value="TreeGrafter"/>
</dbReference>
<dbReference type="SUPFAM" id="SSF55781">
    <property type="entry name" value="GAF domain-like"/>
    <property type="match status" value="1"/>
</dbReference>
<sequence length="263" mass="28590">MDKTCAPDPDSDRYLVPGLMRGLAILDAFTPERREMSLSDIARTLGLSRSAAFRAVYTLAQMGYLLHDERARTYALGPAVMRLGYGYLATRELVEVALPELEALRNDTDWSAHLGVRDGTRVLYMLRVPSRMGLGSIVHVGSRLPAAGTTMGRVLLADLDEDTMRALYRDEIGAPGAGRGPRDMAELLRQWQRDREAGTVVQIGSFETGMASVAAPVRDMSGGVIAAVSATRAYTDAEEVTPDLRARVRDCASRISGMLGART</sequence>
<dbReference type="Proteomes" id="UP000198893">
    <property type="component" value="Unassembled WGS sequence"/>
</dbReference>
<evidence type="ECO:0000313" key="6">
    <source>
        <dbReference type="EMBL" id="SEO98503.1"/>
    </source>
</evidence>
<dbReference type="InterPro" id="IPR036388">
    <property type="entry name" value="WH-like_DNA-bd_sf"/>
</dbReference>
<dbReference type="Gene3D" id="3.30.450.40">
    <property type="match status" value="1"/>
</dbReference>
<dbReference type="AlphaFoldDB" id="A0A1H8U6M4"/>
<dbReference type="InterPro" id="IPR050707">
    <property type="entry name" value="HTH_MetabolicPath_Reg"/>
</dbReference>
<dbReference type="PANTHER" id="PTHR30136">
    <property type="entry name" value="HELIX-TURN-HELIX TRANSCRIPTIONAL REGULATOR, ICLR FAMILY"/>
    <property type="match status" value="1"/>
</dbReference>
<dbReference type="Pfam" id="PF09339">
    <property type="entry name" value="HTH_IclR"/>
    <property type="match status" value="1"/>
</dbReference>
<keyword evidence="3" id="KW-0804">Transcription</keyword>
<dbReference type="PROSITE" id="PS51077">
    <property type="entry name" value="HTH_ICLR"/>
    <property type="match status" value="1"/>
</dbReference>
<organism evidence="6 7">
    <name type="scientific">Salinihabitans flavidus</name>
    <dbReference type="NCBI Taxonomy" id="569882"/>
    <lineage>
        <taxon>Bacteria</taxon>
        <taxon>Pseudomonadati</taxon>
        <taxon>Pseudomonadota</taxon>
        <taxon>Alphaproteobacteria</taxon>
        <taxon>Rhodobacterales</taxon>
        <taxon>Roseobacteraceae</taxon>
        <taxon>Salinihabitans</taxon>
    </lineage>
</organism>
<dbReference type="STRING" id="569882.SAMN04490248_11847"/>
<dbReference type="Gene3D" id="1.10.10.10">
    <property type="entry name" value="Winged helix-like DNA-binding domain superfamily/Winged helix DNA-binding domain"/>
    <property type="match status" value="1"/>
</dbReference>